<evidence type="ECO:0000313" key="2">
    <source>
        <dbReference type="EMBL" id="KAK5080555.1"/>
    </source>
</evidence>
<dbReference type="SMART" id="SM00672">
    <property type="entry name" value="CAP10"/>
    <property type="match status" value="1"/>
</dbReference>
<gene>
    <name evidence="2" type="ORF">LTR05_008498</name>
</gene>
<evidence type="ECO:0000259" key="1">
    <source>
        <dbReference type="SMART" id="SM00672"/>
    </source>
</evidence>
<sequence length="373" mass="42762">MSTSRLTKWTNHESYFLGNTWTHSSVKETDQIRPSKPHGGFVSNWTVATDPCTHADLRNLHGTFVQPISQAISTELLPIFSGSKLAVNNDILLPSAVYWNDDKRFSTTRRISWEQKRDEVLWRGSASGGRNTANNWTRFQRHRLLSMLNGTQVQMAIEVSQNGHDATDSREAVEKTPRGRHNLPGNFPLPNQSLYPLQSSALGLLPDWLRSISNAAFTWLVCFPATRDYACSYTGAWYRRGVEMPFYRMFKAKYLPDIDGNSFSGCFLAFLRSNSLPIKATIYKEWHDDRLVPWRHFVPMDNTFVDLWAILEYLVAHDDVAKEIASEGQKWADTVLRKEDMLVYVYRLILEYARVSDDRRDEMGWTPAASGVV</sequence>
<dbReference type="Proteomes" id="UP001309876">
    <property type="component" value="Unassembled WGS sequence"/>
</dbReference>
<dbReference type="EMBL" id="JAVRRJ010000013">
    <property type="protein sequence ID" value="KAK5080555.1"/>
    <property type="molecule type" value="Genomic_DNA"/>
</dbReference>
<name>A0AAN7PJQ8_9EURO</name>
<reference evidence="2 3" key="1">
    <citation type="submission" date="2023-08" db="EMBL/GenBank/DDBJ databases">
        <title>Black Yeasts Isolated from many extreme environments.</title>
        <authorList>
            <person name="Coleine C."/>
            <person name="Stajich J.E."/>
            <person name="Selbmann L."/>
        </authorList>
    </citation>
    <scope>NUCLEOTIDE SEQUENCE [LARGE SCALE GENOMIC DNA]</scope>
    <source>
        <strain evidence="2 3">CCFEE 5910</strain>
    </source>
</reference>
<proteinExistence type="predicted"/>
<dbReference type="PANTHER" id="PTHR12203">
    <property type="entry name" value="KDEL LYS-ASP-GLU-LEU CONTAINING - RELATED"/>
    <property type="match status" value="1"/>
</dbReference>
<dbReference type="AlphaFoldDB" id="A0AAN7PJQ8"/>
<accession>A0AAN7PJQ8</accession>
<protein>
    <recommendedName>
        <fullName evidence="1">Glycosyl transferase CAP10 domain-containing protein</fullName>
    </recommendedName>
</protein>
<dbReference type="InterPro" id="IPR051091">
    <property type="entry name" value="O-Glucosyltr/Glycosyltrsf_90"/>
</dbReference>
<organism evidence="2 3">
    <name type="scientific">Lithohypha guttulata</name>
    <dbReference type="NCBI Taxonomy" id="1690604"/>
    <lineage>
        <taxon>Eukaryota</taxon>
        <taxon>Fungi</taxon>
        <taxon>Dikarya</taxon>
        <taxon>Ascomycota</taxon>
        <taxon>Pezizomycotina</taxon>
        <taxon>Eurotiomycetes</taxon>
        <taxon>Chaetothyriomycetidae</taxon>
        <taxon>Chaetothyriales</taxon>
        <taxon>Trichomeriaceae</taxon>
        <taxon>Lithohypha</taxon>
    </lineage>
</organism>
<keyword evidence="3" id="KW-1185">Reference proteome</keyword>
<comment type="caution">
    <text evidence="2">The sequence shown here is derived from an EMBL/GenBank/DDBJ whole genome shotgun (WGS) entry which is preliminary data.</text>
</comment>
<dbReference type="InterPro" id="IPR006598">
    <property type="entry name" value="CAP10"/>
</dbReference>
<feature type="domain" description="Glycosyl transferase CAP10" evidence="1">
    <location>
        <begin position="53"/>
        <end position="357"/>
    </location>
</feature>
<dbReference type="PANTHER" id="PTHR12203:SF22">
    <property type="entry name" value="CAPSULE ASSOCIATED PROTEIN"/>
    <property type="match status" value="1"/>
</dbReference>
<dbReference type="Pfam" id="PF05686">
    <property type="entry name" value="Glyco_transf_90"/>
    <property type="match status" value="1"/>
</dbReference>
<evidence type="ECO:0000313" key="3">
    <source>
        <dbReference type="Proteomes" id="UP001309876"/>
    </source>
</evidence>